<proteinExistence type="predicted"/>
<dbReference type="InterPro" id="IPR034746">
    <property type="entry name" value="POTRA"/>
</dbReference>
<dbReference type="AlphaFoldDB" id="A0A425XX32"/>
<name>A0A425XX32_9BACT</name>
<dbReference type="Proteomes" id="UP000285794">
    <property type="component" value="Unassembled WGS sequence"/>
</dbReference>
<feature type="domain" description="POTRA" evidence="5">
    <location>
        <begin position="204"/>
        <end position="278"/>
    </location>
</feature>
<dbReference type="Gene3D" id="2.40.160.50">
    <property type="entry name" value="membrane protein fhac: a member of the omp85/tpsb transporter family"/>
    <property type="match status" value="1"/>
</dbReference>
<comment type="subcellular location">
    <subcellularLocation>
        <location evidence="1">Membrane</location>
    </subcellularLocation>
</comment>
<dbReference type="OrthoDB" id="9814535at2"/>
<evidence type="ECO:0000256" key="2">
    <source>
        <dbReference type="ARBA" id="ARBA00022452"/>
    </source>
</evidence>
<comment type="caution">
    <text evidence="6">The sequence shown here is derived from an EMBL/GenBank/DDBJ whole genome shotgun (WGS) entry which is preliminary data.</text>
</comment>
<accession>A0A425XX32</accession>
<dbReference type="InterPro" id="IPR039910">
    <property type="entry name" value="D15-like"/>
</dbReference>
<organism evidence="6 7">
    <name type="scientific">Ancylomarina euxinus</name>
    <dbReference type="NCBI Taxonomy" id="2283627"/>
    <lineage>
        <taxon>Bacteria</taxon>
        <taxon>Pseudomonadati</taxon>
        <taxon>Bacteroidota</taxon>
        <taxon>Bacteroidia</taxon>
        <taxon>Marinilabiliales</taxon>
        <taxon>Marinifilaceae</taxon>
        <taxon>Ancylomarina</taxon>
    </lineage>
</organism>
<dbReference type="InterPro" id="IPR010827">
    <property type="entry name" value="BamA/TamA_POTRA"/>
</dbReference>
<dbReference type="Pfam" id="PF01103">
    <property type="entry name" value="Omp85"/>
    <property type="match status" value="1"/>
</dbReference>
<evidence type="ECO:0000256" key="3">
    <source>
        <dbReference type="ARBA" id="ARBA00022692"/>
    </source>
</evidence>
<evidence type="ECO:0000256" key="4">
    <source>
        <dbReference type="ARBA" id="ARBA00023136"/>
    </source>
</evidence>
<dbReference type="GO" id="GO:0019867">
    <property type="term" value="C:outer membrane"/>
    <property type="evidence" value="ECO:0007669"/>
    <property type="project" value="InterPro"/>
</dbReference>
<feature type="domain" description="POTRA" evidence="5">
    <location>
        <begin position="26"/>
        <end position="116"/>
    </location>
</feature>
<dbReference type="Gene3D" id="3.10.20.310">
    <property type="entry name" value="membrane protein fhac"/>
    <property type="match status" value="3"/>
</dbReference>
<gene>
    <name evidence="6" type="ORF">DWB61_16515</name>
</gene>
<protein>
    <recommendedName>
        <fullName evidence="5">POTRA domain-containing protein</fullName>
    </recommendedName>
</protein>
<keyword evidence="3" id="KW-0812">Transmembrane</keyword>
<dbReference type="InterPro" id="IPR000184">
    <property type="entry name" value="Bac_surfAg_D15"/>
</dbReference>
<keyword evidence="4" id="KW-0472">Membrane</keyword>
<evidence type="ECO:0000313" key="6">
    <source>
        <dbReference type="EMBL" id="RRG19201.1"/>
    </source>
</evidence>
<dbReference type="PANTHER" id="PTHR12815">
    <property type="entry name" value="SORTING AND ASSEMBLY MACHINERY SAMM50 PROTEIN FAMILY MEMBER"/>
    <property type="match status" value="1"/>
</dbReference>
<dbReference type="EMBL" id="QQWG01000024">
    <property type="protein sequence ID" value="RRG19201.1"/>
    <property type="molecule type" value="Genomic_DNA"/>
</dbReference>
<dbReference type="PROSITE" id="PS51779">
    <property type="entry name" value="POTRA"/>
    <property type="match status" value="2"/>
</dbReference>
<dbReference type="Pfam" id="PF07244">
    <property type="entry name" value="POTRA"/>
    <property type="match status" value="2"/>
</dbReference>
<evidence type="ECO:0000256" key="1">
    <source>
        <dbReference type="ARBA" id="ARBA00004370"/>
    </source>
</evidence>
<sequence>MPFRHFIIFFLFFLLGTTNGFAQNDLIIRKITFSGNDSLSRESLLKQMNTKPPSFSKKISFWNKRMRFSSFTFEEDILKLKKYYLKSGFLKSVISYHLKPTSNGKKLDIAIKIKEGSAVLTGKVLLNIPKNGNGQPYLDSLKKLVQLKTKHRFRDEDVIATEKMIYDNFSSKGYPYIRVITDITLSPDKLSANVTYSILPGHKSYVGAMKLEGDSLISRSYINKKIKLKQNEIFTQTQLERTQEKLFDLGLFQYVTIRASMDSVENNRIPIHIQVKELPRWSLRTGLGYGTEDRLRVSLLLKRLNFLGGGRSLTFKGQHSHFIPLNIETKFIQPQLWSKNMDFILNPFFSRELEESYEVDRWGTSLTLQKVFSKKKSAYISYTYGQDKVNLKEASLSINTDQIAELNNTKSGVTLGYNSRATNKLFSPSTGWKFGTMATYMGLGFKSQFHYYKFILELAGFYPLGKEVVLAGKMKVGTIEPTQGDSQTPIEDRFLLGGALSLRGWGRHQISPINEGGNKVGGNSMLENSLELRFPLFGIFSGVTFMDMGNVWSDPWEFDPRSFNYDAGLGLRVKTPVGPVRLDFATPILGEKFNLQFFITIGHAF</sequence>
<evidence type="ECO:0000259" key="5">
    <source>
        <dbReference type="PROSITE" id="PS51779"/>
    </source>
</evidence>
<dbReference type="RefSeq" id="WP_125032011.1">
    <property type="nucleotide sequence ID" value="NZ_JAPXVP010000021.1"/>
</dbReference>
<keyword evidence="2" id="KW-1134">Transmembrane beta strand</keyword>
<evidence type="ECO:0000313" key="7">
    <source>
        <dbReference type="Proteomes" id="UP000285794"/>
    </source>
</evidence>
<dbReference type="PANTHER" id="PTHR12815:SF18">
    <property type="entry name" value="SORTING AND ASSEMBLY MACHINERY COMPONENT 50 HOMOLOG"/>
    <property type="match status" value="1"/>
</dbReference>
<reference evidence="6 7" key="1">
    <citation type="submission" date="2018-07" db="EMBL/GenBank/DDBJ databases">
        <title>Draft genome sequence of Ancylomarina sp. M1P.</title>
        <authorList>
            <person name="Yadav S."/>
            <person name="Villanueva L."/>
            <person name="Damste J.S.S."/>
        </authorList>
    </citation>
    <scope>NUCLEOTIDE SEQUENCE [LARGE SCALE GENOMIC DNA]</scope>
    <source>
        <strain evidence="6 7">M1P</strain>
    </source>
</reference>
<keyword evidence="7" id="KW-1185">Reference proteome</keyword>